<reference evidence="5" key="1">
    <citation type="journal article" date="2019" name="Int. J. Syst. Evol. Microbiol.">
        <title>The Global Catalogue of Microorganisms (GCM) 10K type strain sequencing project: providing services to taxonomists for standard genome sequencing and annotation.</title>
        <authorList>
            <consortium name="The Broad Institute Genomics Platform"/>
            <consortium name="The Broad Institute Genome Sequencing Center for Infectious Disease"/>
            <person name="Wu L."/>
            <person name="Ma J."/>
        </authorList>
    </citation>
    <scope>NUCLEOTIDE SEQUENCE [LARGE SCALE GENOMIC DNA]</scope>
    <source>
        <strain evidence="5">CCUG 60022</strain>
    </source>
</reference>
<name>A0ABW2Z5R5_9FLAO</name>
<evidence type="ECO:0000313" key="5">
    <source>
        <dbReference type="Proteomes" id="UP001597032"/>
    </source>
</evidence>
<gene>
    <name evidence="4" type="ORF">ACFQZW_04190</name>
</gene>
<dbReference type="PANTHER" id="PTHR10572:SF24">
    <property type="entry name" value="3-HYDROXY-3-METHYLGLUTARYL-COENZYME A REDUCTASE"/>
    <property type="match status" value="1"/>
</dbReference>
<dbReference type="SUPFAM" id="SSF55035">
    <property type="entry name" value="NAD-binding domain of HMG-CoA reductase"/>
    <property type="match status" value="1"/>
</dbReference>
<dbReference type="RefSeq" id="WP_298265262.1">
    <property type="nucleotide sequence ID" value="NZ_JBHTIC010000005.1"/>
</dbReference>
<dbReference type="PROSITE" id="PS00066">
    <property type="entry name" value="HMG_COA_REDUCTASE_1"/>
    <property type="match status" value="1"/>
</dbReference>
<comment type="pathway">
    <text evidence="3">Metabolic intermediate metabolism; (R)-mevalonate degradation; (S)-3-hydroxy-3-methylglutaryl-CoA from (R)-mevalonate: step 1/1.</text>
</comment>
<evidence type="ECO:0000256" key="1">
    <source>
        <dbReference type="ARBA" id="ARBA00007661"/>
    </source>
</evidence>
<dbReference type="Gene3D" id="3.90.770.10">
    <property type="entry name" value="3-hydroxy-3-methylglutaryl-coenzyme A Reductase, Chain A, domain 2"/>
    <property type="match status" value="2"/>
</dbReference>
<evidence type="ECO:0000313" key="4">
    <source>
        <dbReference type="EMBL" id="MFD0761271.1"/>
    </source>
</evidence>
<dbReference type="PANTHER" id="PTHR10572">
    <property type="entry name" value="3-HYDROXY-3-METHYLGLUTARYL-COENZYME A REDUCTASE"/>
    <property type="match status" value="1"/>
</dbReference>
<comment type="caution">
    <text evidence="4">The sequence shown here is derived from an EMBL/GenBank/DDBJ whole genome shotgun (WGS) entry which is preliminary data.</text>
</comment>
<evidence type="ECO:0000256" key="3">
    <source>
        <dbReference type="RuleBase" id="RU361219"/>
    </source>
</evidence>
<dbReference type="Proteomes" id="UP001597032">
    <property type="component" value="Unassembled WGS sequence"/>
</dbReference>
<keyword evidence="5" id="KW-1185">Reference proteome</keyword>
<organism evidence="4 5">
    <name type="scientific">Lutibacter aestuarii</name>
    <dbReference type="NCBI Taxonomy" id="861111"/>
    <lineage>
        <taxon>Bacteria</taxon>
        <taxon>Pseudomonadati</taxon>
        <taxon>Bacteroidota</taxon>
        <taxon>Flavobacteriia</taxon>
        <taxon>Flavobacteriales</taxon>
        <taxon>Flavobacteriaceae</taxon>
        <taxon>Lutibacter</taxon>
    </lineage>
</organism>
<dbReference type="PROSITE" id="PS50065">
    <property type="entry name" value="HMG_COA_REDUCTASE_4"/>
    <property type="match status" value="1"/>
</dbReference>
<dbReference type="InterPro" id="IPR004553">
    <property type="entry name" value="HMG_CoA_Rdtase_bac-typ"/>
</dbReference>
<comment type="catalytic activity">
    <reaction evidence="3">
        <text>(R)-mevalonate + 2 NAD(+) + CoA = (3S)-3-hydroxy-3-methylglutaryl-CoA + 2 NADH + 2 H(+)</text>
        <dbReference type="Rhea" id="RHEA:14833"/>
        <dbReference type="ChEBI" id="CHEBI:15378"/>
        <dbReference type="ChEBI" id="CHEBI:36464"/>
        <dbReference type="ChEBI" id="CHEBI:43074"/>
        <dbReference type="ChEBI" id="CHEBI:57287"/>
        <dbReference type="ChEBI" id="CHEBI:57540"/>
        <dbReference type="ChEBI" id="CHEBI:57945"/>
        <dbReference type="EC" id="1.1.1.88"/>
    </reaction>
</comment>
<dbReference type="EMBL" id="JBHTIC010000005">
    <property type="protein sequence ID" value="MFD0761271.1"/>
    <property type="molecule type" value="Genomic_DNA"/>
</dbReference>
<dbReference type="GO" id="GO:0140643">
    <property type="term" value="F:hydroxymethylglutaryl-CoA reductase (NADH) activity"/>
    <property type="evidence" value="ECO:0007669"/>
    <property type="project" value="UniProtKB-EC"/>
</dbReference>
<dbReference type="PRINTS" id="PR00071">
    <property type="entry name" value="HMGCOARDTASE"/>
</dbReference>
<dbReference type="CDD" id="cd00644">
    <property type="entry name" value="HMG-CoA_reductase_classII"/>
    <property type="match status" value="1"/>
</dbReference>
<dbReference type="InterPro" id="IPR023074">
    <property type="entry name" value="HMG_CoA_Rdtase_cat_sf"/>
</dbReference>
<keyword evidence="3" id="KW-0520">NAD</keyword>
<comment type="similarity">
    <text evidence="1 3">Belongs to the HMG-CoA reductase family.</text>
</comment>
<evidence type="ECO:0000256" key="2">
    <source>
        <dbReference type="ARBA" id="ARBA00023002"/>
    </source>
</evidence>
<dbReference type="NCBIfam" id="TIGR00532">
    <property type="entry name" value="HMG_CoA_R_NAD"/>
    <property type="match status" value="1"/>
</dbReference>
<keyword evidence="2 3" id="KW-0560">Oxidoreductase</keyword>
<dbReference type="InterPro" id="IPR009029">
    <property type="entry name" value="HMG_CoA_Rdtase_sub-bd_dom_sf"/>
</dbReference>
<dbReference type="EC" id="1.1.1.88" evidence="3"/>
<protein>
    <recommendedName>
        <fullName evidence="3">3-hydroxy-3-methylglutaryl coenzyme A reductase</fullName>
        <shortName evidence="3">HMG-CoA reductase</shortName>
        <ecNumber evidence="3">1.1.1.88</ecNumber>
    </recommendedName>
</protein>
<dbReference type="InterPro" id="IPR002202">
    <property type="entry name" value="HMG_CoA_Rdtase"/>
</dbReference>
<dbReference type="Pfam" id="PF00368">
    <property type="entry name" value="HMG-CoA_red"/>
    <property type="match status" value="1"/>
</dbReference>
<dbReference type="InterPro" id="IPR009023">
    <property type="entry name" value="HMG_CoA_Rdtase_NAD(P)-bd_sf"/>
</dbReference>
<accession>A0ABW2Z5R5</accession>
<sequence length="425" mass="47203">MPKTVNGFSKLTKLEKIDWLVSNFFDNDIKVKQVLMQYWNANPILQDLHDDFIENTISNFYVPFGIAPNFLINGKDYAIPMAIEESSVVAAASLVAKFWSTRGGFKAKVISTKKVGQVHFMFQNNKGELQTYFNQKKEELLKATETITQNMKNRGGGILDIELRDKTSELANYYQLHVTFETVDSMGANFINSCLEAIAHEFEKEGIQIVMSILSNYVPECLVYAEVSCKVEELYAENAELFAQKFVQAVQIANAEPHRAVTHNKGIMNGIDAVVIATGNDFRAIEAGAHAYASKSGTYKSLTNASIENGVFKFWIEIPLALGTIGGLTSLHPLSKLSLKLLGNPSAKELMEIIAVAGLAQNFAALRALTTTGIQKGHMKMHLTNIIKQLGASEEEKQFLINYFENKTITHNAVVEAYKKLIGDN</sequence>
<proteinExistence type="inferred from homology"/>
<dbReference type="SUPFAM" id="SSF56542">
    <property type="entry name" value="Substrate-binding domain of HMG-CoA reductase"/>
    <property type="match status" value="1"/>
</dbReference>
<dbReference type="Gene3D" id="1.10.8.660">
    <property type="match status" value="1"/>
</dbReference>
<dbReference type="InterPro" id="IPR023076">
    <property type="entry name" value="HMG_CoA_Rdtase_CS"/>
</dbReference>